<feature type="compositionally biased region" description="Basic residues" evidence="5">
    <location>
        <begin position="657"/>
        <end position="677"/>
    </location>
</feature>
<feature type="transmembrane region" description="Helical" evidence="6">
    <location>
        <begin position="532"/>
        <end position="552"/>
    </location>
</feature>
<dbReference type="SUPFAM" id="SSF47050">
    <property type="entry name" value="VHP, Villin headpiece domain"/>
    <property type="match status" value="1"/>
</dbReference>
<comment type="subcellular location">
    <subcellularLocation>
        <location evidence="1">Membrane</location>
        <topology evidence="1">Multi-pass membrane protein</topology>
    </subcellularLocation>
</comment>
<feature type="transmembrane region" description="Helical" evidence="6">
    <location>
        <begin position="91"/>
        <end position="110"/>
    </location>
</feature>
<dbReference type="OrthoDB" id="200468at2759"/>
<evidence type="ECO:0000256" key="6">
    <source>
        <dbReference type="SAM" id="Phobius"/>
    </source>
</evidence>
<dbReference type="InterPro" id="IPR036886">
    <property type="entry name" value="Villin_headpiece_dom_sf"/>
</dbReference>
<sequence length="1032" mass="117779">MNQTNVSGFATPLISDAMHLRSIYSHRWNPLSLSFYRLRNSHSYRNFMFAIILVHTCSIAFVPPRDDIDFENVSPSFHLTSYKSQTFYLNLLNYIILSLYLFDLIIQLFYQHVYWRDVDWAKDYVKFSSKKKKKGGDVGRYRTSIAKESESIRITARSMRADRSFLTQLKLIYQNLTSYSYNSIFILNTLIVLAQFFSTIFSVPSQCAFLRPIMFIFINYRLQTAAGAMLNMFPELSDMLIILILFLLLFSSFTSIFIGGSDYEIDAFREEGFGTFFFSLLNYYVLLSTESFPQIIGRFGNETDTSIPNPNFSLPIYNNIGYLFTTFLILGYFVLMAYMTAIVFDGYYNVKIKISLQEYLTERSALAAAFLAISWDPVMGEFREALTLGDLLEANLKIHGTETGFHRTAELFNDLDLDQNGSLDENEFYSFCDAVCQRVEKDSIDTQNLIDASFNEDDNGMHRNPSSTESITDSGRLKKKSSIKIFRDSALRWYTIMKEDVIDAITPFIPDKGSHILFNHILELFRSGLIQVFFLLACIYIYLFAVMGMFVLGKDECIAASLLHKDLDEIPYYERFDTFQNSMLTMFRMATGSGWHEIMFLYWDCEAPWGGNNFVPAFFVTFHFTFCIVFYNVLGGLIFAHYKQMANTSFVDEGVNAKKKKRRKKGKKGKKNRKTLAKRNSTAIPEMRKSARFWREAMEQGAGDEDDGMRSRAGSMTSSPGIPKGTLGKAGSFSKDGMSKMEGIYEQHLLTQQLHKTAYKSFNYNPWSSKVLASMADRLLRPNAGMSWDVTIIDKKTDGEINNVNGSAKKDRRERSNSANSVGSVFRRIRASTSSTVSTAKTLPRLSKRSSTTNLNQKGDGPTVANRRRFWLKSMGVMSSTRQAQTKAGFKQKAVEGGSGQSVGIEMQDKSTPRDDDGGDGNGESHRIERNFSFESDRFGEEEEDDEDTSSSSEDESSEDERIERRKSSKGRKLRRSVGGNHDGDDVDMAFKDREMQLSDAEFQETFGMNKEAFKGLAAWKQKDLKKKYGYF</sequence>
<dbReference type="EMBL" id="BRXW01000393">
    <property type="protein sequence ID" value="GMH50218.1"/>
    <property type="molecule type" value="Genomic_DNA"/>
</dbReference>
<reference evidence="10" key="1">
    <citation type="journal article" date="2023" name="Commun. Biol.">
        <title>Genome analysis of Parmales, the sister group of diatoms, reveals the evolutionary specialization of diatoms from phago-mixotrophs to photoautotrophs.</title>
        <authorList>
            <person name="Ban H."/>
            <person name="Sato S."/>
            <person name="Yoshikawa S."/>
            <person name="Yamada K."/>
            <person name="Nakamura Y."/>
            <person name="Ichinomiya M."/>
            <person name="Sato N."/>
            <person name="Blanc-Mathieu R."/>
            <person name="Endo H."/>
            <person name="Kuwata A."/>
            <person name="Ogata H."/>
        </authorList>
    </citation>
    <scope>NUCLEOTIDE SEQUENCE [LARGE SCALE GENOMIC DNA]</scope>
    <source>
        <strain evidence="10">NIES 3700</strain>
    </source>
</reference>
<dbReference type="Pfam" id="PF00520">
    <property type="entry name" value="Ion_trans"/>
    <property type="match status" value="2"/>
</dbReference>
<accession>A0A9W7DTI8</accession>
<feature type="transmembrane region" description="Helical" evidence="6">
    <location>
        <begin position="179"/>
        <end position="201"/>
    </location>
</feature>
<feature type="compositionally biased region" description="Basic and acidic residues" evidence="5">
    <location>
        <begin position="923"/>
        <end position="939"/>
    </location>
</feature>
<keyword evidence="2 6" id="KW-0812">Transmembrane</keyword>
<feature type="transmembrane region" description="Helical" evidence="6">
    <location>
        <begin position="320"/>
        <end position="344"/>
    </location>
</feature>
<feature type="transmembrane region" description="Helical" evidence="6">
    <location>
        <begin position="272"/>
        <end position="289"/>
    </location>
</feature>
<evidence type="ECO:0000259" key="8">
    <source>
        <dbReference type="PROSITE" id="PS51089"/>
    </source>
</evidence>
<dbReference type="PROSITE" id="PS51089">
    <property type="entry name" value="HP"/>
    <property type="match status" value="1"/>
</dbReference>
<dbReference type="Gene3D" id="1.10.950.10">
    <property type="entry name" value="Villin headpiece domain"/>
    <property type="match status" value="1"/>
</dbReference>
<organism evidence="9 10">
    <name type="scientific">Triparma laevis f. longispina</name>
    <dbReference type="NCBI Taxonomy" id="1714387"/>
    <lineage>
        <taxon>Eukaryota</taxon>
        <taxon>Sar</taxon>
        <taxon>Stramenopiles</taxon>
        <taxon>Ochrophyta</taxon>
        <taxon>Bolidophyceae</taxon>
        <taxon>Parmales</taxon>
        <taxon>Triparmaceae</taxon>
        <taxon>Triparma</taxon>
    </lineage>
</organism>
<feature type="compositionally biased region" description="Acidic residues" evidence="5">
    <location>
        <begin position="940"/>
        <end position="959"/>
    </location>
</feature>
<feature type="region of interest" description="Disordered" evidence="5">
    <location>
        <begin position="799"/>
        <end position="989"/>
    </location>
</feature>
<dbReference type="GO" id="GO:0007010">
    <property type="term" value="P:cytoskeleton organization"/>
    <property type="evidence" value="ECO:0007669"/>
    <property type="project" value="InterPro"/>
</dbReference>
<dbReference type="InterPro" id="IPR002048">
    <property type="entry name" value="EF_hand_dom"/>
</dbReference>
<feature type="region of interest" description="Disordered" evidence="5">
    <location>
        <begin position="700"/>
        <end position="733"/>
    </location>
</feature>
<dbReference type="InterPro" id="IPR005821">
    <property type="entry name" value="Ion_trans_dom"/>
</dbReference>
<dbReference type="AlphaFoldDB" id="A0A9W7DTI8"/>
<feature type="domain" description="HP" evidence="8">
    <location>
        <begin position="952"/>
        <end position="1032"/>
    </location>
</feature>
<dbReference type="PROSITE" id="PS50222">
    <property type="entry name" value="EF_HAND_2"/>
    <property type="match status" value="1"/>
</dbReference>
<dbReference type="GO" id="GO:0016020">
    <property type="term" value="C:membrane"/>
    <property type="evidence" value="ECO:0007669"/>
    <property type="project" value="UniProtKB-SubCell"/>
</dbReference>
<evidence type="ECO:0000313" key="9">
    <source>
        <dbReference type="EMBL" id="GMH50218.1"/>
    </source>
</evidence>
<comment type="caution">
    <text evidence="9">The sequence shown here is derived from an EMBL/GenBank/DDBJ whole genome shotgun (WGS) entry which is preliminary data.</text>
</comment>
<keyword evidence="3 6" id="KW-1133">Transmembrane helix</keyword>
<dbReference type="SMART" id="SM00153">
    <property type="entry name" value="VHP"/>
    <property type="match status" value="1"/>
</dbReference>
<feature type="compositionally biased region" description="Low complexity" evidence="5">
    <location>
        <begin position="831"/>
        <end position="842"/>
    </location>
</feature>
<dbReference type="Gene3D" id="1.10.287.70">
    <property type="match status" value="2"/>
</dbReference>
<dbReference type="GO" id="GO:0005509">
    <property type="term" value="F:calcium ion binding"/>
    <property type="evidence" value="ECO:0007669"/>
    <property type="project" value="InterPro"/>
</dbReference>
<gene>
    <name evidence="9" type="ORF">TrLO_g9435</name>
</gene>
<feature type="compositionally biased region" description="Basic and acidic residues" evidence="5">
    <location>
        <begin position="907"/>
        <end position="916"/>
    </location>
</feature>
<feature type="domain" description="EF-hand" evidence="7">
    <location>
        <begin position="403"/>
        <end position="438"/>
    </location>
</feature>
<feature type="transmembrane region" description="Helical" evidence="6">
    <location>
        <begin position="44"/>
        <end position="62"/>
    </location>
</feature>
<feature type="compositionally biased region" description="Basic residues" evidence="5">
    <location>
        <begin position="967"/>
        <end position="976"/>
    </location>
</feature>
<evidence type="ECO:0000256" key="3">
    <source>
        <dbReference type="ARBA" id="ARBA00022989"/>
    </source>
</evidence>
<dbReference type="Proteomes" id="UP001165122">
    <property type="component" value="Unassembled WGS sequence"/>
</dbReference>
<dbReference type="PROSITE" id="PS00018">
    <property type="entry name" value="EF_HAND_1"/>
    <property type="match status" value="1"/>
</dbReference>
<evidence type="ECO:0000313" key="10">
    <source>
        <dbReference type="Proteomes" id="UP001165122"/>
    </source>
</evidence>
<dbReference type="PANTHER" id="PTHR46726:SF1">
    <property type="entry name" value="TWO-PORE CALCIUM CHANNEL 3"/>
    <property type="match status" value="1"/>
</dbReference>
<feature type="transmembrane region" description="Helical" evidence="6">
    <location>
        <begin position="617"/>
        <end position="640"/>
    </location>
</feature>
<dbReference type="GO" id="GO:0003779">
    <property type="term" value="F:actin binding"/>
    <property type="evidence" value="ECO:0007669"/>
    <property type="project" value="InterPro"/>
</dbReference>
<evidence type="ECO:0000256" key="5">
    <source>
        <dbReference type="SAM" id="MobiDB-lite"/>
    </source>
</evidence>
<name>A0A9W7DTI8_9STRA</name>
<dbReference type="PANTHER" id="PTHR46726">
    <property type="entry name" value="TWO PORE CHANNEL 3"/>
    <property type="match status" value="1"/>
</dbReference>
<dbReference type="InterPro" id="IPR018247">
    <property type="entry name" value="EF_Hand_1_Ca_BS"/>
</dbReference>
<protein>
    <submittedName>
        <fullName evidence="9">Uncharacterized protein</fullName>
    </submittedName>
</protein>
<evidence type="ECO:0000256" key="2">
    <source>
        <dbReference type="ARBA" id="ARBA00022692"/>
    </source>
</evidence>
<feature type="transmembrane region" description="Helical" evidence="6">
    <location>
        <begin position="239"/>
        <end position="260"/>
    </location>
</feature>
<evidence type="ECO:0000259" key="7">
    <source>
        <dbReference type="PROSITE" id="PS50222"/>
    </source>
</evidence>
<feature type="compositionally biased region" description="Polar residues" evidence="5">
    <location>
        <begin position="877"/>
        <end position="886"/>
    </location>
</feature>
<dbReference type="GO" id="GO:0005216">
    <property type="term" value="F:monoatomic ion channel activity"/>
    <property type="evidence" value="ECO:0007669"/>
    <property type="project" value="InterPro"/>
</dbReference>
<keyword evidence="10" id="KW-1185">Reference proteome</keyword>
<proteinExistence type="predicted"/>
<evidence type="ECO:0000256" key="1">
    <source>
        <dbReference type="ARBA" id="ARBA00004141"/>
    </source>
</evidence>
<evidence type="ECO:0000256" key="4">
    <source>
        <dbReference type="ARBA" id="ARBA00023136"/>
    </source>
</evidence>
<keyword evidence="4 6" id="KW-0472">Membrane</keyword>
<dbReference type="Pfam" id="PF02209">
    <property type="entry name" value="VHP"/>
    <property type="match status" value="1"/>
</dbReference>
<feature type="region of interest" description="Disordered" evidence="5">
    <location>
        <begin position="656"/>
        <end position="679"/>
    </location>
</feature>
<dbReference type="InterPro" id="IPR003128">
    <property type="entry name" value="Villin_headpiece"/>
</dbReference>